<dbReference type="OrthoDB" id="6159946at2759"/>
<sequence>MASMTFMPYVDKENAGSLGIHPGKGQQRASSGLGGGKVFGSSAQKKLVTPRRALGDVSNRGLSLNSNSQGLKQQKPAFKPPSSQQKKGLKLQGNKQSNVLQTKTVTKEKAVPIEPHYDEIEHMHIPKKIEDDDFEDIWPKSERISTYISQLISWRPPCPFSHLPESGDETDEEEERKKRMEDLYNVLDNMPKPLPSVCDLPDLDDDNIWVPEPVEAVSFPSSVDFCEISLPLDDSLDILPYVGELRLHETP</sequence>
<dbReference type="Proteomes" id="UP000242188">
    <property type="component" value="Unassembled WGS sequence"/>
</dbReference>
<gene>
    <name evidence="2" type="ORF">KP79_PYT17524</name>
</gene>
<dbReference type="EMBL" id="NEDP02003088">
    <property type="protein sequence ID" value="OWF49493.1"/>
    <property type="molecule type" value="Genomic_DNA"/>
</dbReference>
<evidence type="ECO:0008006" key="4">
    <source>
        <dbReference type="Google" id="ProtNLM"/>
    </source>
</evidence>
<protein>
    <recommendedName>
        <fullName evidence="4">Securin</fullName>
    </recommendedName>
</protein>
<comment type="caution">
    <text evidence="2">The sequence shown here is derived from an EMBL/GenBank/DDBJ whole genome shotgun (WGS) entry which is preliminary data.</text>
</comment>
<evidence type="ECO:0000256" key="1">
    <source>
        <dbReference type="SAM" id="MobiDB-lite"/>
    </source>
</evidence>
<accession>A0A210QL71</accession>
<feature type="region of interest" description="Disordered" evidence="1">
    <location>
        <begin position="159"/>
        <end position="178"/>
    </location>
</feature>
<organism evidence="2 3">
    <name type="scientific">Mizuhopecten yessoensis</name>
    <name type="common">Japanese scallop</name>
    <name type="synonym">Patinopecten yessoensis</name>
    <dbReference type="NCBI Taxonomy" id="6573"/>
    <lineage>
        <taxon>Eukaryota</taxon>
        <taxon>Metazoa</taxon>
        <taxon>Spiralia</taxon>
        <taxon>Lophotrochozoa</taxon>
        <taxon>Mollusca</taxon>
        <taxon>Bivalvia</taxon>
        <taxon>Autobranchia</taxon>
        <taxon>Pteriomorphia</taxon>
        <taxon>Pectinida</taxon>
        <taxon>Pectinoidea</taxon>
        <taxon>Pectinidae</taxon>
        <taxon>Mizuhopecten</taxon>
    </lineage>
</organism>
<feature type="compositionally biased region" description="Low complexity" evidence="1">
    <location>
        <begin position="84"/>
        <end position="96"/>
    </location>
</feature>
<feature type="compositionally biased region" description="Polar residues" evidence="1">
    <location>
        <begin position="60"/>
        <end position="72"/>
    </location>
</feature>
<evidence type="ECO:0000313" key="2">
    <source>
        <dbReference type="EMBL" id="OWF49493.1"/>
    </source>
</evidence>
<name>A0A210QL71_MIZYE</name>
<evidence type="ECO:0000313" key="3">
    <source>
        <dbReference type="Proteomes" id="UP000242188"/>
    </source>
</evidence>
<feature type="region of interest" description="Disordered" evidence="1">
    <location>
        <begin position="13"/>
        <end position="101"/>
    </location>
</feature>
<dbReference type="AlphaFoldDB" id="A0A210QL71"/>
<reference evidence="2 3" key="1">
    <citation type="journal article" date="2017" name="Nat. Ecol. Evol.">
        <title>Scallop genome provides insights into evolution of bilaterian karyotype and development.</title>
        <authorList>
            <person name="Wang S."/>
            <person name="Zhang J."/>
            <person name="Jiao W."/>
            <person name="Li J."/>
            <person name="Xun X."/>
            <person name="Sun Y."/>
            <person name="Guo X."/>
            <person name="Huan P."/>
            <person name="Dong B."/>
            <person name="Zhang L."/>
            <person name="Hu X."/>
            <person name="Sun X."/>
            <person name="Wang J."/>
            <person name="Zhao C."/>
            <person name="Wang Y."/>
            <person name="Wang D."/>
            <person name="Huang X."/>
            <person name="Wang R."/>
            <person name="Lv J."/>
            <person name="Li Y."/>
            <person name="Zhang Z."/>
            <person name="Liu B."/>
            <person name="Lu W."/>
            <person name="Hui Y."/>
            <person name="Liang J."/>
            <person name="Zhou Z."/>
            <person name="Hou R."/>
            <person name="Li X."/>
            <person name="Liu Y."/>
            <person name="Li H."/>
            <person name="Ning X."/>
            <person name="Lin Y."/>
            <person name="Zhao L."/>
            <person name="Xing Q."/>
            <person name="Dou J."/>
            <person name="Li Y."/>
            <person name="Mao J."/>
            <person name="Guo H."/>
            <person name="Dou H."/>
            <person name="Li T."/>
            <person name="Mu C."/>
            <person name="Jiang W."/>
            <person name="Fu Q."/>
            <person name="Fu X."/>
            <person name="Miao Y."/>
            <person name="Liu J."/>
            <person name="Yu Q."/>
            <person name="Li R."/>
            <person name="Liao H."/>
            <person name="Li X."/>
            <person name="Kong Y."/>
            <person name="Jiang Z."/>
            <person name="Chourrout D."/>
            <person name="Li R."/>
            <person name="Bao Z."/>
        </authorList>
    </citation>
    <scope>NUCLEOTIDE SEQUENCE [LARGE SCALE GENOMIC DNA]</scope>
    <source>
        <strain evidence="2 3">PY_sf001</strain>
    </source>
</reference>
<proteinExistence type="predicted"/>
<keyword evidence="3" id="KW-1185">Reference proteome</keyword>